<gene>
    <name evidence="4 5" type="primary">LOC107904337</name>
    <name evidence="2 3" type="synonym">LOC121229402</name>
</gene>
<accession>A0ABM3BR80</accession>
<reference evidence="2 3" key="2">
    <citation type="submission" date="2025-05" db="UniProtKB">
        <authorList>
            <consortium name="RefSeq"/>
        </authorList>
    </citation>
    <scope>IDENTIFICATION</scope>
</reference>
<protein>
    <submittedName>
        <fullName evidence="2 3">Uncharacterized protein isoform X1</fullName>
    </submittedName>
</protein>
<evidence type="ECO:0000313" key="1">
    <source>
        <dbReference type="Proteomes" id="UP000818029"/>
    </source>
</evidence>
<sequence length="121" mass="14245">MIFQATIFSLKRLEILQIDYYLHGILLLGSRITLSTWLVEMHITLAGLGVIVFLQIQGQSNWSLLLFHKEQEIPSIRRSFYEYLLKAWIQGNKTSSVKPYRFFVPTLPHRIRPPFAHYRAL</sequence>
<dbReference type="RefSeq" id="XP_040969558.1">
    <property type="nucleotide sequence ID" value="XM_041113624.1"/>
</dbReference>
<organism evidence="1 4">
    <name type="scientific">Gossypium hirsutum</name>
    <name type="common">Upland cotton</name>
    <name type="synonym">Gossypium mexicanum</name>
    <dbReference type="NCBI Taxonomy" id="3635"/>
    <lineage>
        <taxon>Eukaryota</taxon>
        <taxon>Viridiplantae</taxon>
        <taxon>Streptophyta</taxon>
        <taxon>Embryophyta</taxon>
        <taxon>Tracheophyta</taxon>
        <taxon>Spermatophyta</taxon>
        <taxon>Magnoliopsida</taxon>
        <taxon>eudicotyledons</taxon>
        <taxon>Gunneridae</taxon>
        <taxon>Pentapetalae</taxon>
        <taxon>rosids</taxon>
        <taxon>malvids</taxon>
        <taxon>Malvales</taxon>
        <taxon>Malvaceae</taxon>
        <taxon>Malvoideae</taxon>
        <taxon>Gossypium</taxon>
    </lineage>
</organism>
<name>A0ABM3BR80_GOSHI</name>
<dbReference type="RefSeq" id="XP_040969556.1">
    <property type="nucleotide sequence ID" value="XM_041113622.1"/>
</dbReference>
<dbReference type="RefSeq" id="XP_040969540.1">
    <property type="nucleotide sequence ID" value="XM_041113606.1"/>
</dbReference>
<evidence type="ECO:0000313" key="5">
    <source>
        <dbReference type="RefSeq" id="XP_040969558.1"/>
    </source>
</evidence>
<evidence type="ECO:0000313" key="4">
    <source>
        <dbReference type="RefSeq" id="XP_040969556.1"/>
    </source>
</evidence>
<evidence type="ECO:0000313" key="2">
    <source>
        <dbReference type="RefSeq" id="XP_040969535.1"/>
    </source>
</evidence>
<proteinExistence type="predicted"/>
<dbReference type="Proteomes" id="UP000818029">
    <property type="component" value="Chromosome A01"/>
</dbReference>
<evidence type="ECO:0000313" key="3">
    <source>
        <dbReference type="RefSeq" id="XP_040969540.1"/>
    </source>
</evidence>
<keyword evidence="1" id="KW-1185">Reference proteome</keyword>
<dbReference type="GeneID" id="107904337"/>
<reference evidence="1" key="1">
    <citation type="journal article" date="2020" name="Nat. Genet.">
        <title>Genomic diversifications of five Gossypium allopolyploid species and their impact on cotton improvement.</title>
        <authorList>
            <person name="Chen Z.J."/>
            <person name="Sreedasyam A."/>
            <person name="Ando A."/>
            <person name="Song Q."/>
            <person name="De Santiago L.M."/>
            <person name="Hulse-Kemp A.M."/>
            <person name="Ding M."/>
            <person name="Ye W."/>
            <person name="Kirkbride R.C."/>
            <person name="Jenkins J."/>
            <person name="Plott C."/>
            <person name="Lovell J."/>
            <person name="Lin Y.M."/>
            <person name="Vaughn R."/>
            <person name="Liu B."/>
            <person name="Simpson S."/>
            <person name="Scheffler B.E."/>
            <person name="Wen L."/>
            <person name="Saski C.A."/>
            <person name="Grover C.E."/>
            <person name="Hu G."/>
            <person name="Conover J.L."/>
            <person name="Carlson J.W."/>
            <person name="Shu S."/>
            <person name="Boston L.B."/>
            <person name="Williams M."/>
            <person name="Peterson D.G."/>
            <person name="McGee K."/>
            <person name="Jones D.C."/>
            <person name="Wendel J.F."/>
            <person name="Stelly D.M."/>
            <person name="Grimwood J."/>
            <person name="Schmutz J."/>
        </authorList>
    </citation>
    <scope>NUCLEOTIDE SEQUENCE [LARGE SCALE GENOMIC DNA]</scope>
    <source>
        <strain evidence="1">cv. TM-1</strain>
    </source>
</reference>
<dbReference type="RefSeq" id="XP_040969535.1">
    <property type="nucleotide sequence ID" value="XM_041113601.1"/>
</dbReference>